<feature type="transmembrane region" description="Helical" evidence="2">
    <location>
        <begin position="169"/>
        <end position="189"/>
    </location>
</feature>
<dbReference type="InterPro" id="IPR019286">
    <property type="entry name" value="DUF2339_TM"/>
</dbReference>
<protein>
    <submittedName>
        <fullName evidence="3">Putative membrane protein</fullName>
    </submittedName>
</protein>
<keyword evidence="2" id="KW-0812">Transmembrane</keyword>
<feature type="transmembrane region" description="Helical" evidence="2">
    <location>
        <begin position="842"/>
        <end position="860"/>
    </location>
</feature>
<feature type="transmembrane region" description="Helical" evidence="2">
    <location>
        <begin position="558"/>
        <end position="576"/>
    </location>
</feature>
<dbReference type="KEGG" id="ngl:RG1141_CH09630"/>
<organism evidence="3 4">
    <name type="scientific">Neorhizobium galegae bv. officinalis bv. officinalis str. HAMBI 1141</name>
    <dbReference type="NCBI Taxonomy" id="1028801"/>
    <lineage>
        <taxon>Bacteria</taxon>
        <taxon>Pseudomonadati</taxon>
        <taxon>Pseudomonadota</taxon>
        <taxon>Alphaproteobacteria</taxon>
        <taxon>Hyphomicrobiales</taxon>
        <taxon>Rhizobiaceae</taxon>
        <taxon>Rhizobium/Agrobacterium group</taxon>
        <taxon>Neorhizobium</taxon>
    </lineage>
</organism>
<accession>A0A068T4A1</accession>
<feature type="transmembrane region" description="Helical" evidence="2">
    <location>
        <begin position="582"/>
        <end position="600"/>
    </location>
</feature>
<keyword evidence="2" id="KW-1133">Transmembrane helix</keyword>
<dbReference type="eggNOG" id="COG5373">
    <property type="taxonomic scope" value="Bacteria"/>
</dbReference>
<dbReference type="HOGENOM" id="CLU_013837_0_0_5"/>
<feature type="region of interest" description="Disordered" evidence="1">
    <location>
        <begin position="108"/>
        <end position="128"/>
    </location>
</feature>
<dbReference type="PANTHER" id="PTHR38434:SF1">
    <property type="entry name" value="BLL2549 PROTEIN"/>
    <property type="match status" value="1"/>
</dbReference>
<feature type="transmembrane region" description="Helical" evidence="2">
    <location>
        <begin position="673"/>
        <end position="690"/>
    </location>
</feature>
<gene>
    <name evidence="3" type="ORF">RG1141_CH09630</name>
</gene>
<feature type="transmembrane region" description="Helical" evidence="2">
    <location>
        <begin position="710"/>
        <end position="728"/>
    </location>
</feature>
<feature type="transmembrane region" description="Helical" evidence="2">
    <location>
        <begin position="897"/>
        <end position="914"/>
    </location>
</feature>
<feature type="transmembrane region" description="Helical" evidence="2">
    <location>
        <begin position="136"/>
        <end position="157"/>
    </location>
</feature>
<dbReference type="RefSeq" id="WP_157885093.1">
    <property type="nucleotide sequence ID" value="NZ_HG938355.1"/>
</dbReference>
<evidence type="ECO:0000256" key="2">
    <source>
        <dbReference type="SAM" id="Phobius"/>
    </source>
</evidence>
<feature type="transmembrane region" description="Helical" evidence="2">
    <location>
        <begin position="607"/>
        <end position="625"/>
    </location>
</feature>
<feature type="transmembrane region" description="Helical" evidence="2">
    <location>
        <begin position="867"/>
        <end position="885"/>
    </location>
</feature>
<dbReference type="Proteomes" id="UP000028186">
    <property type="component" value="Chromosome I"/>
</dbReference>
<feature type="transmembrane region" description="Helical" evidence="2">
    <location>
        <begin position="336"/>
        <end position="354"/>
    </location>
</feature>
<feature type="transmembrane region" description="Helical" evidence="2">
    <location>
        <begin position="497"/>
        <end position="516"/>
    </location>
</feature>
<dbReference type="PANTHER" id="PTHR38434">
    <property type="entry name" value="BLL2549 PROTEIN"/>
    <property type="match status" value="1"/>
</dbReference>
<reference evidence="4" key="1">
    <citation type="journal article" date="2014" name="BMC Genomics">
        <title>Genome sequencing of two Neorhizobium galegae strains reveals a noeT gene responsible for the unusual acetylation of the nodulation factors.</title>
        <authorList>
            <person name="Osterman J."/>
            <person name="Marsh J."/>
            <person name="Laine P.K."/>
            <person name="Zeng Z."/>
            <person name="Alatalo E."/>
            <person name="Sullivan J.T."/>
            <person name="Young J.P."/>
            <person name="Thomas-Oates J."/>
            <person name="Paulin L."/>
            <person name="Lindstrom K."/>
        </authorList>
    </citation>
    <scope>NUCLEOTIDE SEQUENCE [LARGE SCALE GENOMIC DNA]</scope>
    <source>
        <strain evidence="4">HAMBI 1141</strain>
    </source>
</reference>
<keyword evidence="2" id="KW-0472">Membrane</keyword>
<feature type="transmembrane region" description="Helical" evidence="2">
    <location>
        <begin position="258"/>
        <end position="275"/>
    </location>
</feature>
<dbReference type="EMBL" id="HG938355">
    <property type="protein sequence ID" value="CDN53322.1"/>
    <property type="molecule type" value="Genomic_DNA"/>
</dbReference>
<feature type="transmembrane region" description="Helical" evidence="2">
    <location>
        <begin position="281"/>
        <end position="299"/>
    </location>
</feature>
<feature type="transmembrane region" description="Helical" evidence="2">
    <location>
        <begin position="424"/>
        <end position="445"/>
    </location>
</feature>
<evidence type="ECO:0000313" key="4">
    <source>
        <dbReference type="Proteomes" id="UP000028186"/>
    </source>
</evidence>
<feature type="transmembrane region" description="Helical" evidence="2">
    <location>
        <begin position="231"/>
        <end position="251"/>
    </location>
</feature>
<feature type="transmembrane region" description="Helical" evidence="2">
    <location>
        <begin position="640"/>
        <end position="661"/>
    </location>
</feature>
<feature type="transmembrane region" description="Helical" evidence="2">
    <location>
        <begin position="201"/>
        <end position="225"/>
    </location>
</feature>
<feature type="transmembrane region" description="Helical" evidence="2">
    <location>
        <begin position="375"/>
        <end position="393"/>
    </location>
</feature>
<feature type="transmembrane region" description="Helical" evidence="2">
    <location>
        <begin position="740"/>
        <end position="762"/>
    </location>
</feature>
<proteinExistence type="predicted"/>
<feature type="compositionally biased region" description="Low complexity" evidence="1">
    <location>
        <begin position="111"/>
        <end position="122"/>
    </location>
</feature>
<sequence>MIEILLLLLVILMVGLYRKTSTRVAALEKELEAIKVGLLSTQPVSTAAPVAAPATVPAAAAVIATEAVTEEPAVRAEPVPQAEPVAAEAVPEETIAASVAAEDVAAREEAPAPVATTTRTPTPAKPKNRENLESYLGARWPVWVGGVALAFGGIFLVRASIEAGLLGPGARLVLACLFGLVLMAGGEIVRRRAMPQVSDRFGNAMIPGALTAAGAVTLLGAIYAAYGVYEFIGATPAFILLALVSFATIGLSLLHGQALAGLGLLASLLTPALVASEQPNANALFIFLGLTWVAVNAASRFRRWTIVPMLANIGIGLWAIAYTFGANDFDPMPPTLTLIVMIAGTGFFWPGAVYGADRVAKSGWSGLLGRQPLTITLSVAIMSVLPALAMLVADSVTGIAPYFASAAVIAALAALGASRAYTVWPAMIAAGGAVLNLFVVALLLLDTYVPQPVGNEPLPVVTYATEVGVSLLLGAVFTLLGFAFLKRFRKTEPEFSMVWSVLMSGVPVALATISFLNFGNLGHDWTHGLYGLGLGLVLLAGAEWLFRDHDEASDGRIDWAANLVVAGSFAGFTLALHALTNGIVTTILVSVLGFAYVLGMRVRPWPALPWMMAAAILIVFGRIAWEPTLIGQNSLGTTPFFNALLPGYGIPTLLAIVTAYLLKDSSDFRIRNLMQALASLASLMTVAVLVRHAMNGGVLDDRVPTLGEQSIYTLLTVGFSGILMTLDFKRPSPVFRWGSMIAGVLATANALSLHVFGLNPYFSGENTGAWPFFNLLLLGYLLPGLAYALVAYYARGRRPMPYVIMLALAGAVLGFLWATLSVRRFWQGQNIADWKGFMAAETYTYSVVWLLIGVALLAIGSKLDAKSLRLASAGLVLVAVVKVFLVDMSNLEGILRALSFIGLGAVLIGIGLFYQRILVNKSGEPAAVDSQEPVS</sequence>
<evidence type="ECO:0000256" key="1">
    <source>
        <dbReference type="SAM" id="MobiDB-lite"/>
    </source>
</evidence>
<evidence type="ECO:0000313" key="3">
    <source>
        <dbReference type="EMBL" id="CDN53322.1"/>
    </source>
</evidence>
<feature type="transmembrane region" description="Helical" evidence="2">
    <location>
        <begin position="768"/>
        <end position="790"/>
    </location>
</feature>
<feature type="transmembrane region" description="Helical" evidence="2">
    <location>
        <begin position="465"/>
        <end position="485"/>
    </location>
</feature>
<name>A0A068T4A1_NEOGA</name>
<dbReference type="InterPro" id="IPR014600">
    <property type="entry name" value="UCP035905_mem"/>
</dbReference>
<dbReference type="AlphaFoldDB" id="A0A068T4A1"/>
<dbReference type="PIRSF" id="PIRSF035905">
    <property type="entry name" value="UCP035905_mp"/>
    <property type="match status" value="1"/>
</dbReference>
<dbReference type="PATRIC" id="fig|1028801.3.peg.985"/>
<feature type="transmembrane region" description="Helical" evidence="2">
    <location>
        <begin position="399"/>
        <end position="417"/>
    </location>
</feature>
<feature type="transmembrane region" description="Helical" evidence="2">
    <location>
        <begin position="802"/>
        <end position="822"/>
    </location>
</feature>
<feature type="transmembrane region" description="Helical" evidence="2">
    <location>
        <begin position="528"/>
        <end position="546"/>
    </location>
</feature>
<feature type="transmembrane region" description="Helical" evidence="2">
    <location>
        <begin position="306"/>
        <end position="324"/>
    </location>
</feature>
<dbReference type="Pfam" id="PF10101">
    <property type="entry name" value="DUF2339"/>
    <property type="match status" value="1"/>
</dbReference>